<dbReference type="PANTHER" id="PTHR46899:SF3">
    <property type="entry name" value="PROTEIN PHOSPHATASE 1 REGULATORY SUBUNIT 27"/>
    <property type="match status" value="1"/>
</dbReference>
<organism evidence="3 4">
    <name type="scientific">Marchantia polymorpha subsp. ruderalis</name>
    <dbReference type="NCBI Taxonomy" id="1480154"/>
    <lineage>
        <taxon>Eukaryota</taxon>
        <taxon>Viridiplantae</taxon>
        <taxon>Streptophyta</taxon>
        <taxon>Embryophyta</taxon>
        <taxon>Marchantiophyta</taxon>
        <taxon>Marchantiopsida</taxon>
        <taxon>Marchantiidae</taxon>
        <taxon>Marchantiales</taxon>
        <taxon>Marchantiaceae</taxon>
        <taxon>Marchantia</taxon>
    </lineage>
</organism>
<evidence type="ECO:0000313" key="3">
    <source>
        <dbReference type="EMBL" id="OAE34251.1"/>
    </source>
</evidence>
<dbReference type="SUPFAM" id="SSF48403">
    <property type="entry name" value="Ankyrin repeat"/>
    <property type="match status" value="1"/>
</dbReference>
<comment type="caution">
    <text evidence="3">The sequence shown here is derived from an EMBL/GenBank/DDBJ whole genome shotgun (WGS) entry which is preliminary data.</text>
</comment>
<feature type="repeat" description="ANK" evidence="1">
    <location>
        <begin position="385"/>
        <end position="417"/>
    </location>
</feature>
<proteinExistence type="predicted"/>
<dbReference type="PANTHER" id="PTHR46899">
    <property type="entry name" value="PROTEIN PHOSPHATASE 1 REGULATORY SUBUNIT 27"/>
    <property type="match status" value="1"/>
</dbReference>
<feature type="region of interest" description="Disordered" evidence="2">
    <location>
        <begin position="161"/>
        <end position="193"/>
    </location>
</feature>
<dbReference type="PROSITE" id="PS50088">
    <property type="entry name" value="ANK_REPEAT"/>
    <property type="match status" value="4"/>
</dbReference>
<dbReference type="Pfam" id="PF12796">
    <property type="entry name" value="Ank_2"/>
    <property type="match status" value="1"/>
</dbReference>
<dbReference type="AlphaFoldDB" id="A0A176WNR1"/>
<evidence type="ECO:0000256" key="1">
    <source>
        <dbReference type="PROSITE-ProRule" id="PRU00023"/>
    </source>
</evidence>
<keyword evidence="1" id="KW-0040">ANK repeat</keyword>
<feature type="compositionally biased region" description="Low complexity" evidence="2">
    <location>
        <begin position="240"/>
        <end position="254"/>
    </location>
</feature>
<dbReference type="Pfam" id="PF13637">
    <property type="entry name" value="Ank_4"/>
    <property type="match status" value="1"/>
</dbReference>
<gene>
    <name evidence="3" type="ORF">AXG93_4605s1150</name>
</gene>
<dbReference type="SMART" id="SM00248">
    <property type="entry name" value="ANK"/>
    <property type="match status" value="5"/>
</dbReference>
<keyword evidence="4" id="KW-1185">Reference proteome</keyword>
<protein>
    <submittedName>
        <fullName evidence="3">Uncharacterized protein</fullName>
    </submittedName>
</protein>
<dbReference type="InterPro" id="IPR036770">
    <property type="entry name" value="Ankyrin_rpt-contain_sf"/>
</dbReference>
<feature type="region of interest" description="Disordered" evidence="2">
    <location>
        <begin position="232"/>
        <end position="257"/>
    </location>
</feature>
<dbReference type="Gene3D" id="1.25.40.20">
    <property type="entry name" value="Ankyrin repeat-containing domain"/>
    <property type="match status" value="2"/>
</dbReference>
<dbReference type="InterPro" id="IPR053080">
    <property type="entry name" value="PP1_regulatory_subunit_27"/>
</dbReference>
<sequence length="471" mass="52262">MNLAAGASPLLHSGIRLPRLRVDASDGFLLGARSRRGLSEAENDIMELEDELVVDPDMFEEVFPTVRRETPKTAKPGRSANRILEESSTKSILIPEEWVPVQKYHQRTKKEKKQESLALTIQRAREKEAEDRAIREEAAREVRARLFGSVYLNEEVSSRFVGREQEGNESADDDGVGRNAEAKDSSEESESEAEAIIADFRAEEAQRVSGRARPRDYRSGLEFSSLEEVAERLREVPETSASSSSSSEEGSNGSVVDDEPLIVRLSAEEKALLKNRNLNFATISSKSWSPLHTLAAAGQVYLAAEIIKRGVQVDAVDKEGFTPLHRAIQSGRKMIVRLLLKAGANPHVRDKDGATLLHYAAQTGSHEIAKLLLRDDIDVNAADNDGWTPLHVAVQSGRTELIRCLVNRGADMNQANNDGNSPLDLSLSFGNCFRFYDTIKFMKRKEAQSQLRRKGAKPLSEESASELMLRI</sequence>
<feature type="repeat" description="ANK" evidence="1">
    <location>
        <begin position="352"/>
        <end position="384"/>
    </location>
</feature>
<dbReference type="PRINTS" id="PR01415">
    <property type="entry name" value="ANKYRIN"/>
</dbReference>
<dbReference type="PROSITE" id="PS50297">
    <property type="entry name" value="ANK_REP_REGION"/>
    <property type="match status" value="3"/>
</dbReference>
<feature type="repeat" description="ANK" evidence="1">
    <location>
        <begin position="319"/>
        <end position="351"/>
    </location>
</feature>
<evidence type="ECO:0000256" key="2">
    <source>
        <dbReference type="SAM" id="MobiDB-lite"/>
    </source>
</evidence>
<reference evidence="3" key="1">
    <citation type="submission" date="2016-03" db="EMBL/GenBank/DDBJ databases">
        <title>Mechanisms controlling the formation of the plant cell surface in tip-growing cells are functionally conserved among land plants.</title>
        <authorList>
            <person name="Honkanen S."/>
            <person name="Jones V.A."/>
            <person name="Morieri G."/>
            <person name="Champion C."/>
            <person name="Hetherington A.J."/>
            <person name="Kelly S."/>
            <person name="Saint-Marcoux D."/>
            <person name="Proust H."/>
            <person name="Prescott H."/>
            <person name="Dolan L."/>
        </authorList>
    </citation>
    <scope>NUCLEOTIDE SEQUENCE [LARGE SCALE GENOMIC DNA]</scope>
    <source>
        <tissue evidence="3">Whole gametophyte</tissue>
    </source>
</reference>
<feature type="repeat" description="ANK" evidence="1">
    <location>
        <begin position="286"/>
        <end position="318"/>
    </location>
</feature>
<accession>A0A176WNR1</accession>
<name>A0A176WNR1_MARPO</name>
<dbReference type="EMBL" id="LVLJ01000435">
    <property type="protein sequence ID" value="OAE34251.1"/>
    <property type="molecule type" value="Genomic_DNA"/>
</dbReference>
<dbReference type="Proteomes" id="UP000077202">
    <property type="component" value="Unassembled WGS sequence"/>
</dbReference>
<dbReference type="InterPro" id="IPR002110">
    <property type="entry name" value="Ankyrin_rpt"/>
</dbReference>
<evidence type="ECO:0000313" key="4">
    <source>
        <dbReference type="Proteomes" id="UP000077202"/>
    </source>
</evidence>